<sequence>MAKTSLCLVPILCQFLGLHAALLDSLLNQSTIYYLKPSADVSLENVDQLSSAESVKLIVHGYLGSRTHGSIMPLRNAYTAQGYENVLVADWGPVANLDYPSSRLAVKKVARILAKLLEDFLQRHGISLEGVHVIGHSLGAHIAGRIGRYFNGSLGRVTGLDPALPLFSSRSDDSLHSNAAQFVDVIHTDYPLFGDIRPRGTVDFYPNFGLAPQPGCENVDVVAASKLLHEAYSCSHNRAVMFYSESIGMPENFPAVSCSLTAIKSRRVEDCLREKSKTNTNPSVYQTVFMGEHVNRRSWNAVNLGISRWQQLAVDRKSTEGCSKVYTKSSHLKAHQRIHTGEKPYTCQWPECEWRFARSDELTRHYRKHTGAKPFKCIVCERSFARSDHLALHMKRHLPKNK</sequence>
<keyword evidence="8" id="KW-0862">Zinc</keyword>
<dbReference type="GO" id="GO:0050775">
    <property type="term" value="P:positive regulation of dendrite morphogenesis"/>
    <property type="evidence" value="ECO:0007669"/>
    <property type="project" value="EnsemblMetazoa"/>
</dbReference>
<dbReference type="SMART" id="SM00355">
    <property type="entry name" value="ZnF_C2H2"/>
    <property type="match status" value="3"/>
</dbReference>
<evidence type="ECO:0000259" key="12">
    <source>
        <dbReference type="PROSITE" id="PS50157"/>
    </source>
</evidence>
<dbReference type="Pfam" id="PF00151">
    <property type="entry name" value="Lipase"/>
    <property type="match status" value="1"/>
</dbReference>
<evidence type="ECO:0000256" key="3">
    <source>
        <dbReference type="ARBA" id="ARBA00010701"/>
    </source>
</evidence>
<evidence type="ECO:0000256" key="2">
    <source>
        <dbReference type="ARBA" id="ARBA00004613"/>
    </source>
</evidence>
<dbReference type="PROSITE" id="PS00028">
    <property type="entry name" value="ZINC_FINGER_C2H2_1"/>
    <property type="match status" value="2"/>
</dbReference>
<dbReference type="PRINTS" id="PR00821">
    <property type="entry name" value="TAGLIPASE"/>
</dbReference>
<dbReference type="InterPro" id="IPR036236">
    <property type="entry name" value="Znf_C2H2_sf"/>
</dbReference>
<dbReference type="HOGENOM" id="CLU_027171_8_0_1"/>
<dbReference type="GO" id="GO:0016042">
    <property type="term" value="P:lipid catabolic process"/>
    <property type="evidence" value="ECO:0007669"/>
    <property type="project" value="TreeGrafter"/>
</dbReference>
<dbReference type="InterPro" id="IPR000734">
    <property type="entry name" value="TAG_lipase"/>
</dbReference>
<dbReference type="FunFam" id="3.30.160.60:FF:002052">
    <property type="entry name" value="Krueppel factor 7"/>
    <property type="match status" value="1"/>
</dbReference>
<dbReference type="InterPro" id="IPR033906">
    <property type="entry name" value="Lipase_N"/>
</dbReference>
<dbReference type="PROSITE" id="PS50157">
    <property type="entry name" value="ZINC_FINGER_C2H2_2"/>
    <property type="match status" value="3"/>
</dbReference>
<dbReference type="CDD" id="cd00707">
    <property type="entry name" value="Pancreat_lipase_like"/>
    <property type="match status" value="1"/>
</dbReference>
<dbReference type="Pfam" id="PF00096">
    <property type="entry name" value="zf-C2H2"/>
    <property type="match status" value="3"/>
</dbReference>
<feature type="signal peptide" evidence="11">
    <location>
        <begin position="1"/>
        <end position="20"/>
    </location>
</feature>
<name>B4QPK3_DROSI</name>
<keyword evidence="6" id="KW-0677">Repeat</keyword>
<dbReference type="Gene3D" id="3.40.50.1820">
    <property type="entry name" value="alpha/beta hydrolase"/>
    <property type="match status" value="1"/>
</dbReference>
<dbReference type="Bgee" id="FBgn0185475">
    <property type="expression patterns" value="Expressed in adult organism and 1 other cell type or tissue"/>
</dbReference>
<dbReference type="GO" id="GO:0016298">
    <property type="term" value="F:lipase activity"/>
    <property type="evidence" value="ECO:0007669"/>
    <property type="project" value="InterPro"/>
</dbReference>
<dbReference type="STRING" id="7240.B4QPK3"/>
<accession>B4QPK3</accession>
<dbReference type="AlphaFoldDB" id="B4QPK3"/>
<dbReference type="SUPFAM" id="SSF57667">
    <property type="entry name" value="beta-beta-alpha zinc fingers"/>
    <property type="match status" value="1"/>
</dbReference>
<keyword evidence="11" id="KW-0732">Signal</keyword>
<dbReference type="GO" id="GO:0007026">
    <property type="term" value="P:negative regulation of microtubule depolymerization"/>
    <property type="evidence" value="ECO:0007669"/>
    <property type="project" value="EnsemblMetazoa"/>
</dbReference>
<dbReference type="GO" id="GO:0008270">
    <property type="term" value="F:zinc ion binding"/>
    <property type="evidence" value="ECO:0007669"/>
    <property type="project" value="UniProtKB-KW"/>
</dbReference>
<feature type="domain" description="C2H2-type" evidence="12">
    <location>
        <begin position="375"/>
        <end position="402"/>
    </location>
</feature>
<evidence type="ECO:0000256" key="11">
    <source>
        <dbReference type="SAM" id="SignalP"/>
    </source>
</evidence>
<evidence type="ECO:0000256" key="5">
    <source>
        <dbReference type="ARBA" id="ARBA00022723"/>
    </source>
</evidence>
<evidence type="ECO:0000256" key="4">
    <source>
        <dbReference type="ARBA" id="ARBA00022525"/>
    </source>
</evidence>
<comment type="subcellular location">
    <subcellularLocation>
        <location evidence="1">Nucleus</location>
    </subcellularLocation>
    <subcellularLocation>
        <location evidence="2">Secreted</location>
    </subcellularLocation>
</comment>
<dbReference type="GO" id="GO:0005615">
    <property type="term" value="C:extracellular space"/>
    <property type="evidence" value="ECO:0007669"/>
    <property type="project" value="TreeGrafter"/>
</dbReference>
<feature type="domain" description="C2H2-type" evidence="12">
    <location>
        <begin position="345"/>
        <end position="374"/>
    </location>
</feature>
<dbReference type="SMR" id="B4QPK3"/>
<dbReference type="GO" id="GO:0045944">
    <property type="term" value="P:positive regulation of transcription by RNA polymerase II"/>
    <property type="evidence" value="ECO:0007669"/>
    <property type="project" value="EnsemblMetazoa"/>
</dbReference>
<evidence type="ECO:0000256" key="8">
    <source>
        <dbReference type="ARBA" id="ARBA00022833"/>
    </source>
</evidence>
<evidence type="ECO:0000313" key="14">
    <source>
        <dbReference type="Proteomes" id="UP000000304"/>
    </source>
</evidence>
<comment type="similarity">
    <text evidence="3">Belongs to the AB hydrolase superfamily. Lipase family.</text>
</comment>
<dbReference type="FunFam" id="3.30.160.60:FF:001498">
    <property type="entry name" value="Zinc finger protein 404"/>
    <property type="match status" value="1"/>
</dbReference>
<evidence type="ECO:0000256" key="9">
    <source>
        <dbReference type="ARBA" id="ARBA00023242"/>
    </source>
</evidence>
<dbReference type="GO" id="GO:0017171">
    <property type="term" value="F:serine hydrolase activity"/>
    <property type="evidence" value="ECO:0007669"/>
    <property type="project" value="TreeGrafter"/>
</dbReference>
<keyword evidence="14" id="KW-1185">Reference proteome</keyword>
<organism evidence="13 14">
    <name type="scientific">Drosophila simulans</name>
    <name type="common">Fruit fly</name>
    <dbReference type="NCBI Taxonomy" id="7240"/>
    <lineage>
        <taxon>Eukaryota</taxon>
        <taxon>Metazoa</taxon>
        <taxon>Ecdysozoa</taxon>
        <taxon>Arthropoda</taxon>
        <taxon>Hexapoda</taxon>
        <taxon>Insecta</taxon>
        <taxon>Pterygota</taxon>
        <taxon>Neoptera</taxon>
        <taxon>Endopterygota</taxon>
        <taxon>Diptera</taxon>
        <taxon>Brachycera</taxon>
        <taxon>Muscomorpha</taxon>
        <taxon>Ephydroidea</taxon>
        <taxon>Drosophilidae</taxon>
        <taxon>Drosophila</taxon>
        <taxon>Sophophora</taxon>
    </lineage>
</organism>
<evidence type="ECO:0000256" key="10">
    <source>
        <dbReference type="PROSITE-ProRule" id="PRU00042"/>
    </source>
</evidence>
<evidence type="ECO:0000256" key="1">
    <source>
        <dbReference type="ARBA" id="ARBA00004123"/>
    </source>
</evidence>
<feature type="chain" id="PRO_5002824337" evidence="11">
    <location>
        <begin position="21"/>
        <end position="402"/>
    </location>
</feature>
<gene>
    <name evidence="13" type="primary">Dsim\GD13775</name>
    <name evidence="13" type="ORF">Dsim_GD13775</name>
</gene>
<protein>
    <submittedName>
        <fullName evidence="13">GD13775</fullName>
    </submittedName>
</protein>
<keyword evidence="7 10" id="KW-0863">Zinc-finger</keyword>
<keyword evidence="5" id="KW-0479">Metal-binding</keyword>
<evidence type="ECO:0000313" key="13">
    <source>
        <dbReference type="EMBL" id="EDX09096.1"/>
    </source>
</evidence>
<dbReference type="GO" id="GO:0000122">
    <property type="term" value="P:negative regulation of transcription by RNA polymerase II"/>
    <property type="evidence" value="ECO:0007669"/>
    <property type="project" value="EnsemblMetazoa"/>
</dbReference>
<dbReference type="InterPro" id="IPR013818">
    <property type="entry name" value="Lipase"/>
</dbReference>
<dbReference type="PANTHER" id="PTHR11610">
    <property type="entry name" value="LIPASE"/>
    <property type="match status" value="1"/>
</dbReference>
<dbReference type="OrthoDB" id="199913at2759"/>
<dbReference type="GO" id="GO:0043565">
    <property type="term" value="F:sequence-specific DNA binding"/>
    <property type="evidence" value="ECO:0007669"/>
    <property type="project" value="EnsemblMetazoa"/>
</dbReference>
<keyword evidence="9" id="KW-0539">Nucleus</keyword>
<reference evidence="13 14" key="1">
    <citation type="journal article" date="2007" name="Nature">
        <title>Evolution of genes and genomes on the Drosophila phylogeny.</title>
        <authorList>
            <consortium name="Drosophila 12 Genomes Consortium"/>
            <person name="Clark A.G."/>
            <person name="Eisen M.B."/>
            <person name="Smith D.R."/>
            <person name="Bergman C.M."/>
            <person name="Oliver B."/>
            <person name="Markow T.A."/>
            <person name="Kaufman T.C."/>
            <person name="Kellis M."/>
            <person name="Gelbart W."/>
            <person name="Iyer V.N."/>
            <person name="Pollard D.A."/>
            <person name="Sackton T.B."/>
            <person name="Larracuente A.M."/>
            <person name="Singh N.D."/>
            <person name="Abad J.P."/>
            <person name="Abt D.N."/>
            <person name="Adryan B."/>
            <person name="Aguade M."/>
            <person name="Akashi H."/>
            <person name="Anderson W.W."/>
            <person name="Aquadro C.F."/>
            <person name="Ardell D.H."/>
            <person name="Arguello R."/>
            <person name="Artieri C.G."/>
            <person name="Barbash D.A."/>
            <person name="Barker D."/>
            <person name="Barsanti P."/>
            <person name="Batterham P."/>
            <person name="Batzoglou S."/>
            <person name="Begun D."/>
            <person name="Bhutkar A."/>
            <person name="Blanco E."/>
            <person name="Bosak S.A."/>
            <person name="Bradley R.K."/>
            <person name="Brand A.D."/>
            <person name="Brent M.R."/>
            <person name="Brooks A.N."/>
            <person name="Brown R.H."/>
            <person name="Butlin R.K."/>
            <person name="Caggese C."/>
            <person name="Calvi B.R."/>
            <person name="Bernardo de Carvalho A."/>
            <person name="Caspi A."/>
            <person name="Castrezana S."/>
            <person name="Celniker S.E."/>
            <person name="Chang J.L."/>
            <person name="Chapple C."/>
            <person name="Chatterji S."/>
            <person name="Chinwalla A."/>
            <person name="Civetta A."/>
            <person name="Clifton S.W."/>
            <person name="Comeron J.M."/>
            <person name="Costello J.C."/>
            <person name="Coyne J.A."/>
            <person name="Daub J."/>
            <person name="David R.G."/>
            <person name="Delcher A.L."/>
            <person name="Delehaunty K."/>
            <person name="Do C.B."/>
            <person name="Ebling H."/>
            <person name="Edwards K."/>
            <person name="Eickbush T."/>
            <person name="Evans J.D."/>
            <person name="Filipski A."/>
            <person name="Findeiss S."/>
            <person name="Freyhult E."/>
            <person name="Fulton L."/>
            <person name="Fulton R."/>
            <person name="Garcia A.C."/>
            <person name="Gardiner A."/>
            <person name="Garfield D.A."/>
            <person name="Garvin B.E."/>
            <person name="Gibson G."/>
            <person name="Gilbert D."/>
            <person name="Gnerre S."/>
            <person name="Godfrey J."/>
            <person name="Good R."/>
            <person name="Gotea V."/>
            <person name="Gravely B."/>
            <person name="Greenberg A.J."/>
            <person name="Griffiths-Jones S."/>
            <person name="Gross S."/>
            <person name="Guigo R."/>
            <person name="Gustafson E.A."/>
            <person name="Haerty W."/>
            <person name="Hahn M.W."/>
            <person name="Halligan D.L."/>
            <person name="Halpern A.L."/>
            <person name="Halter G.M."/>
            <person name="Han M.V."/>
            <person name="Heger A."/>
            <person name="Hillier L."/>
            <person name="Hinrichs A.S."/>
            <person name="Holmes I."/>
            <person name="Hoskins R.A."/>
            <person name="Hubisz M.J."/>
            <person name="Hultmark D."/>
            <person name="Huntley M.A."/>
            <person name="Jaffe D.B."/>
            <person name="Jagadeeshan S."/>
            <person name="Jeck W.R."/>
            <person name="Johnson J."/>
            <person name="Jones C.D."/>
            <person name="Jordan W.C."/>
            <person name="Karpen G.H."/>
            <person name="Kataoka E."/>
            <person name="Keightley P.D."/>
            <person name="Kheradpour P."/>
            <person name="Kirkness E.F."/>
            <person name="Koerich L.B."/>
            <person name="Kristiansen K."/>
            <person name="Kudrna D."/>
            <person name="Kulathinal R.J."/>
            <person name="Kumar S."/>
            <person name="Kwok R."/>
            <person name="Lander E."/>
            <person name="Langley C.H."/>
            <person name="Lapoint R."/>
            <person name="Lazzaro B.P."/>
            <person name="Lee S.J."/>
            <person name="Levesque L."/>
            <person name="Li R."/>
            <person name="Lin C.F."/>
            <person name="Lin M.F."/>
            <person name="Lindblad-Toh K."/>
            <person name="Llopart A."/>
            <person name="Long M."/>
            <person name="Low L."/>
            <person name="Lozovsky E."/>
            <person name="Lu J."/>
            <person name="Luo M."/>
            <person name="Machado C.A."/>
            <person name="Makalowski W."/>
            <person name="Marzo M."/>
            <person name="Matsuda M."/>
            <person name="Matzkin L."/>
            <person name="McAllister B."/>
            <person name="McBride C.S."/>
            <person name="McKernan B."/>
            <person name="McKernan K."/>
            <person name="Mendez-Lago M."/>
            <person name="Minx P."/>
            <person name="Mollenhauer M.U."/>
            <person name="Montooth K."/>
            <person name="Mount S.M."/>
            <person name="Mu X."/>
            <person name="Myers E."/>
            <person name="Negre B."/>
            <person name="Newfeld S."/>
            <person name="Nielsen R."/>
            <person name="Noor M.A."/>
            <person name="O'Grady P."/>
            <person name="Pachter L."/>
            <person name="Papaceit M."/>
            <person name="Parisi M.J."/>
            <person name="Parisi M."/>
            <person name="Parts L."/>
            <person name="Pedersen J.S."/>
            <person name="Pesole G."/>
            <person name="Phillippy A.M."/>
            <person name="Ponting C.P."/>
            <person name="Pop M."/>
            <person name="Porcelli D."/>
            <person name="Powell J.R."/>
            <person name="Prohaska S."/>
            <person name="Pruitt K."/>
            <person name="Puig M."/>
            <person name="Quesneville H."/>
            <person name="Ram K.R."/>
            <person name="Rand D."/>
            <person name="Rasmussen M.D."/>
            <person name="Reed L.K."/>
            <person name="Reenan R."/>
            <person name="Reily A."/>
            <person name="Remington K.A."/>
            <person name="Rieger T.T."/>
            <person name="Ritchie M.G."/>
            <person name="Robin C."/>
            <person name="Rogers Y.H."/>
            <person name="Rohde C."/>
            <person name="Rozas J."/>
            <person name="Rubenfield M.J."/>
            <person name="Ruiz A."/>
            <person name="Russo S."/>
            <person name="Salzberg S.L."/>
            <person name="Sanchez-Gracia A."/>
            <person name="Saranga D.J."/>
            <person name="Sato H."/>
            <person name="Schaeffer S.W."/>
            <person name="Schatz M.C."/>
            <person name="Schlenke T."/>
            <person name="Schwartz R."/>
            <person name="Segarra C."/>
            <person name="Singh R.S."/>
            <person name="Sirot L."/>
            <person name="Sirota M."/>
            <person name="Sisneros N.B."/>
            <person name="Smith C.D."/>
            <person name="Smith T.F."/>
            <person name="Spieth J."/>
            <person name="Stage D.E."/>
            <person name="Stark A."/>
            <person name="Stephan W."/>
            <person name="Strausberg R.L."/>
            <person name="Strempel S."/>
            <person name="Sturgill D."/>
            <person name="Sutton G."/>
            <person name="Sutton G.G."/>
            <person name="Tao W."/>
            <person name="Teichmann S."/>
            <person name="Tobari Y.N."/>
            <person name="Tomimura Y."/>
            <person name="Tsolas J.M."/>
            <person name="Valente V.L."/>
            <person name="Venter E."/>
            <person name="Venter J.C."/>
            <person name="Vicario S."/>
            <person name="Vieira F.G."/>
            <person name="Vilella A.J."/>
            <person name="Villasante A."/>
            <person name="Walenz B."/>
            <person name="Wang J."/>
            <person name="Wasserman M."/>
            <person name="Watts T."/>
            <person name="Wilson D."/>
            <person name="Wilson R.K."/>
            <person name="Wing R.A."/>
            <person name="Wolfner M.F."/>
            <person name="Wong A."/>
            <person name="Wong G.K."/>
            <person name="Wu C.I."/>
            <person name="Wu G."/>
            <person name="Yamamoto D."/>
            <person name="Yang H.P."/>
            <person name="Yang S.P."/>
            <person name="Yorke J.A."/>
            <person name="Yoshida K."/>
            <person name="Zdobnov E."/>
            <person name="Zhang P."/>
            <person name="Zhang Y."/>
            <person name="Zimin A.V."/>
            <person name="Baldwin J."/>
            <person name="Abdouelleil A."/>
            <person name="Abdulkadir J."/>
            <person name="Abebe A."/>
            <person name="Abera B."/>
            <person name="Abreu J."/>
            <person name="Acer S.C."/>
            <person name="Aftuck L."/>
            <person name="Alexander A."/>
            <person name="An P."/>
            <person name="Anderson E."/>
            <person name="Anderson S."/>
            <person name="Arachi H."/>
            <person name="Azer M."/>
            <person name="Bachantsang P."/>
            <person name="Barry A."/>
            <person name="Bayul T."/>
            <person name="Berlin A."/>
            <person name="Bessette D."/>
            <person name="Bloom T."/>
            <person name="Blye J."/>
            <person name="Boguslavskiy L."/>
            <person name="Bonnet C."/>
            <person name="Boukhgalter B."/>
            <person name="Bourzgui I."/>
            <person name="Brown A."/>
            <person name="Cahill P."/>
            <person name="Channer S."/>
            <person name="Cheshatsang Y."/>
            <person name="Chuda L."/>
            <person name="Citroen M."/>
            <person name="Collymore A."/>
            <person name="Cooke P."/>
            <person name="Costello M."/>
            <person name="D'Aco K."/>
            <person name="Daza R."/>
            <person name="De Haan G."/>
            <person name="DeGray S."/>
            <person name="DeMaso C."/>
            <person name="Dhargay N."/>
            <person name="Dooley K."/>
            <person name="Dooley E."/>
            <person name="Doricent M."/>
            <person name="Dorje P."/>
            <person name="Dorjee K."/>
            <person name="Dupes A."/>
            <person name="Elong R."/>
            <person name="Falk J."/>
            <person name="Farina A."/>
            <person name="Faro S."/>
            <person name="Ferguson D."/>
            <person name="Fisher S."/>
            <person name="Foley C.D."/>
            <person name="Franke A."/>
            <person name="Friedrich D."/>
            <person name="Gadbois L."/>
            <person name="Gearin G."/>
            <person name="Gearin C.R."/>
            <person name="Giannoukos G."/>
            <person name="Goode T."/>
            <person name="Graham J."/>
            <person name="Grandbois E."/>
            <person name="Grewal S."/>
            <person name="Gyaltsen K."/>
            <person name="Hafez N."/>
            <person name="Hagos B."/>
            <person name="Hall J."/>
            <person name="Henson C."/>
            <person name="Hollinger A."/>
            <person name="Honan T."/>
            <person name="Huard M.D."/>
            <person name="Hughes L."/>
            <person name="Hurhula B."/>
            <person name="Husby M.E."/>
            <person name="Kamat A."/>
            <person name="Kanga B."/>
            <person name="Kashin S."/>
            <person name="Khazanovich D."/>
            <person name="Kisner P."/>
            <person name="Lance K."/>
            <person name="Lara M."/>
            <person name="Lee W."/>
            <person name="Lennon N."/>
            <person name="Letendre F."/>
            <person name="LeVine R."/>
            <person name="Lipovsky A."/>
            <person name="Liu X."/>
            <person name="Liu J."/>
            <person name="Liu S."/>
            <person name="Lokyitsang T."/>
            <person name="Lokyitsang Y."/>
            <person name="Lubonja R."/>
            <person name="Lui A."/>
            <person name="MacDonald P."/>
            <person name="Magnisalis V."/>
            <person name="Maru K."/>
            <person name="Matthews C."/>
            <person name="McCusker W."/>
            <person name="McDonough S."/>
            <person name="Mehta T."/>
            <person name="Meldrim J."/>
            <person name="Meneus L."/>
            <person name="Mihai O."/>
            <person name="Mihalev A."/>
            <person name="Mihova T."/>
            <person name="Mittelman R."/>
            <person name="Mlenga V."/>
            <person name="Montmayeur A."/>
            <person name="Mulrain L."/>
            <person name="Navidi A."/>
            <person name="Naylor J."/>
            <person name="Negash T."/>
            <person name="Nguyen T."/>
            <person name="Nguyen N."/>
            <person name="Nicol R."/>
            <person name="Norbu C."/>
            <person name="Norbu N."/>
            <person name="Novod N."/>
            <person name="O'Neill B."/>
            <person name="Osman S."/>
            <person name="Markiewicz E."/>
            <person name="Oyono O.L."/>
            <person name="Patti C."/>
            <person name="Phunkhang P."/>
            <person name="Pierre F."/>
            <person name="Priest M."/>
            <person name="Raghuraman S."/>
            <person name="Rege F."/>
            <person name="Reyes R."/>
            <person name="Rise C."/>
            <person name="Rogov P."/>
            <person name="Ross K."/>
            <person name="Ryan E."/>
            <person name="Settipalli S."/>
            <person name="Shea T."/>
            <person name="Sherpa N."/>
            <person name="Shi L."/>
            <person name="Shih D."/>
            <person name="Sparrow T."/>
            <person name="Spaulding J."/>
            <person name="Stalker J."/>
            <person name="Stange-Thomann N."/>
            <person name="Stavropoulos S."/>
            <person name="Stone C."/>
            <person name="Strader C."/>
            <person name="Tesfaye S."/>
            <person name="Thomson T."/>
            <person name="Thoulutsang Y."/>
            <person name="Thoulutsang D."/>
            <person name="Topham K."/>
            <person name="Topping I."/>
            <person name="Tsamla T."/>
            <person name="Vassiliev H."/>
            <person name="Vo A."/>
            <person name="Wangchuk T."/>
            <person name="Wangdi T."/>
            <person name="Weiand M."/>
            <person name="Wilkinson J."/>
            <person name="Wilson A."/>
            <person name="Yadav S."/>
            <person name="Young G."/>
            <person name="Yu Q."/>
            <person name="Zembek L."/>
            <person name="Zhong D."/>
            <person name="Zimmer A."/>
            <person name="Zwirko Z."/>
            <person name="Jaffe D.B."/>
            <person name="Alvarez P."/>
            <person name="Brockman W."/>
            <person name="Butler J."/>
            <person name="Chin C."/>
            <person name="Gnerre S."/>
            <person name="Grabherr M."/>
            <person name="Kleber M."/>
            <person name="Mauceli E."/>
            <person name="MacCallum I."/>
        </authorList>
    </citation>
    <scope>NUCLEOTIDE SEQUENCE [LARGE SCALE GENOMIC DNA]</scope>
    <source>
        <strain evidence="14">white501</strain>
    </source>
</reference>
<dbReference type="PhylomeDB" id="B4QPK3"/>
<dbReference type="GO" id="GO:0005634">
    <property type="term" value="C:nucleus"/>
    <property type="evidence" value="ECO:0007669"/>
    <property type="project" value="UniProtKB-SubCell"/>
</dbReference>
<feature type="domain" description="C2H2-type" evidence="12">
    <location>
        <begin position="317"/>
        <end position="344"/>
    </location>
</feature>
<evidence type="ECO:0000256" key="7">
    <source>
        <dbReference type="ARBA" id="ARBA00022771"/>
    </source>
</evidence>
<dbReference type="InterPro" id="IPR029058">
    <property type="entry name" value="AB_hydrolase_fold"/>
</dbReference>
<dbReference type="InterPro" id="IPR013087">
    <property type="entry name" value="Znf_C2H2_type"/>
</dbReference>
<dbReference type="SUPFAM" id="SSF53474">
    <property type="entry name" value="alpha/beta-Hydrolases"/>
    <property type="match status" value="1"/>
</dbReference>
<dbReference type="FunFam" id="3.30.160.60:FF:000018">
    <property type="entry name" value="Krueppel-like factor 15"/>
    <property type="match status" value="1"/>
</dbReference>
<keyword evidence="4" id="KW-0964">Secreted</keyword>
<evidence type="ECO:0000256" key="6">
    <source>
        <dbReference type="ARBA" id="ARBA00022737"/>
    </source>
</evidence>
<dbReference type="PANTHER" id="PTHR11610:SF173">
    <property type="entry name" value="LIPASE DOMAIN-CONTAINING PROTEIN-RELATED"/>
    <property type="match status" value="1"/>
</dbReference>
<dbReference type="OMA" id="YSESIGM"/>
<proteinExistence type="inferred from homology"/>
<dbReference type="EMBL" id="CM000363">
    <property type="protein sequence ID" value="EDX09096.1"/>
    <property type="molecule type" value="Genomic_DNA"/>
</dbReference>
<dbReference type="Proteomes" id="UP000000304">
    <property type="component" value="Chromosome 3L"/>
</dbReference>
<dbReference type="GO" id="GO:1903861">
    <property type="term" value="P:positive regulation of dendrite extension"/>
    <property type="evidence" value="ECO:0007669"/>
    <property type="project" value="EnsemblMetazoa"/>
</dbReference>
<dbReference type="Gene3D" id="3.30.160.60">
    <property type="entry name" value="Classic Zinc Finger"/>
    <property type="match status" value="3"/>
</dbReference>